<evidence type="ECO:0000256" key="10">
    <source>
        <dbReference type="ARBA" id="ARBA00022840"/>
    </source>
</evidence>
<dbReference type="SMART" id="SM00304">
    <property type="entry name" value="HAMP"/>
    <property type="match status" value="1"/>
</dbReference>
<dbReference type="EC" id="2.7.13.3" evidence="3"/>
<accession>A0A1I1UZ20</accession>
<evidence type="ECO:0000256" key="11">
    <source>
        <dbReference type="ARBA" id="ARBA00022989"/>
    </source>
</evidence>
<dbReference type="Pfam" id="PF00512">
    <property type="entry name" value="HisKA"/>
    <property type="match status" value="1"/>
</dbReference>
<dbReference type="InterPro" id="IPR036890">
    <property type="entry name" value="HATPase_C_sf"/>
</dbReference>
<keyword evidence="8" id="KW-0547">Nucleotide-binding</keyword>
<reference evidence="18" key="1">
    <citation type="submission" date="2016-10" db="EMBL/GenBank/DDBJ databases">
        <authorList>
            <person name="Varghese N."/>
            <person name="Submissions S."/>
        </authorList>
    </citation>
    <scope>NUCLEOTIDE SEQUENCE [LARGE SCALE GENOMIC DNA]</scope>
    <source>
        <strain evidence="18">CGMCC 1.10784</strain>
    </source>
</reference>
<dbReference type="Gene3D" id="3.30.565.10">
    <property type="entry name" value="Histidine kinase-like ATPase, C-terminal domain"/>
    <property type="match status" value="1"/>
</dbReference>
<keyword evidence="11 14" id="KW-1133">Transmembrane helix</keyword>
<keyword evidence="18" id="KW-1185">Reference proteome</keyword>
<keyword evidence="5" id="KW-0597">Phosphoprotein</keyword>
<dbReference type="SUPFAM" id="SSF47384">
    <property type="entry name" value="Homodimeric domain of signal transducing histidine kinase"/>
    <property type="match status" value="1"/>
</dbReference>
<evidence type="ECO:0000313" key="18">
    <source>
        <dbReference type="Proteomes" id="UP000198855"/>
    </source>
</evidence>
<keyword evidence="4" id="KW-1003">Cell membrane</keyword>
<feature type="domain" description="HAMP" evidence="16">
    <location>
        <begin position="193"/>
        <end position="245"/>
    </location>
</feature>
<evidence type="ECO:0000256" key="13">
    <source>
        <dbReference type="ARBA" id="ARBA00023136"/>
    </source>
</evidence>
<dbReference type="Pfam" id="PF00672">
    <property type="entry name" value="HAMP"/>
    <property type="match status" value="1"/>
</dbReference>
<dbReference type="InterPro" id="IPR036097">
    <property type="entry name" value="HisK_dim/P_sf"/>
</dbReference>
<dbReference type="CDD" id="cd00075">
    <property type="entry name" value="HATPase"/>
    <property type="match status" value="1"/>
</dbReference>
<evidence type="ECO:0000256" key="14">
    <source>
        <dbReference type="SAM" id="Phobius"/>
    </source>
</evidence>
<keyword evidence="12" id="KW-0902">Two-component regulatory system</keyword>
<evidence type="ECO:0000256" key="2">
    <source>
        <dbReference type="ARBA" id="ARBA00004651"/>
    </source>
</evidence>
<dbReference type="InterPro" id="IPR003661">
    <property type="entry name" value="HisK_dim/P_dom"/>
</dbReference>
<keyword evidence="10" id="KW-0067">ATP-binding</keyword>
<keyword evidence="7 14" id="KW-0812">Transmembrane</keyword>
<evidence type="ECO:0000256" key="12">
    <source>
        <dbReference type="ARBA" id="ARBA00023012"/>
    </source>
</evidence>
<keyword evidence="13 14" id="KW-0472">Membrane</keyword>
<dbReference type="InterPro" id="IPR004358">
    <property type="entry name" value="Sig_transdc_His_kin-like_C"/>
</dbReference>
<dbReference type="STRING" id="1045775.SAMN05216378_1305"/>
<evidence type="ECO:0000259" key="16">
    <source>
        <dbReference type="PROSITE" id="PS50885"/>
    </source>
</evidence>
<dbReference type="EMBL" id="FOMT01000001">
    <property type="protein sequence ID" value="SFD76051.1"/>
    <property type="molecule type" value="Genomic_DNA"/>
</dbReference>
<dbReference type="PROSITE" id="PS50109">
    <property type="entry name" value="HIS_KIN"/>
    <property type="match status" value="1"/>
</dbReference>
<evidence type="ECO:0000259" key="15">
    <source>
        <dbReference type="PROSITE" id="PS50109"/>
    </source>
</evidence>
<dbReference type="Gene3D" id="1.10.287.130">
    <property type="match status" value="1"/>
</dbReference>
<evidence type="ECO:0000256" key="7">
    <source>
        <dbReference type="ARBA" id="ARBA00022692"/>
    </source>
</evidence>
<dbReference type="RefSeq" id="WP_091182302.1">
    <property type="nucleotide sequence ID" value="NZ_FOMT01000001.1"/>
</dbReference>
<evidence type="ECO:0000256" key="4">
    <source>
        <dbReference type="ARBA" id="ARBA00022475"/>
    </source>
</evidence>
<evidence type="ECO:0000256" key="1">
    <source>
        <dbReference type="ARBA" id="ARBA00000085"/>
    </source>
</evidence>
<dbReference type="SMART" id="SM00388">
    <property type="entry name" value="HisKA"/>
    <property type="match status" value="1"/>
</dbReference>
<dbReference type="PANTHER" id="PTHR45528">
    <property type="entry name" value="SENSOR HISTIDINE KINASE CPXA"/>
    <property type="match status" value="1"/>
</dbReference>
<organism evidence="17 18">
    <name type="scientific">Paenibacillus catalpae</name>
    <dbReference type="NCBI Taxonomy" id="1045775"/>
    <lineage>
        <taxon>Bacteria</taxon>
        <taxon>Bacillati</taxon>
        <taxon>Bacillota</taxon>
        <taxon>Bacilli</taxon>
        <taxon>Bacillales</taxon>
        <taxon>Paenibacillaceae</taxon>
        <taxon>Paenibacillus</taxon>
    </lineage>
</organism>
<dbReference type="GO" id="GO:0005524">
    <property type="term" value="F:ATP binding"/>
    <property type="evidence" value="ECO:0007669"/>
    <property type="project" value="UniProtKB-KW"/>
</dbReference>
<feature type="transmembrane region" description="Helical" evidence="14">
    <location>
        <begin position="172"/>
        <end position="191"/>
    </location>
</feature>
<keyword evidence="6" id="KW-0808">Transferase</keyword>
<dbReference type="AlphaFoldDB" id="A0A1I1UZ20"/>
<evidence type="ECO:0000256" key="3">
    <source>
        <dbReference type="ARBA" id="ARBA00012438"/>
    </source>
</evidence>
<dbReference type="CDD" id="cd06225">
    <property type="entry name" value="HAMP"/>
    <property type="match status" value="1"/>
</dbReference>
<dbReference type="OrthoDB" id="9786919at2"/>
<dbReference type="PANTHER" id="PTHR45528:SF1">
    <property type="entry name" value="SENSOR HISTIDINE KINASE CPXA"/>
    <property type="match status" value="1"/>
</dbReference>
<gene>
    <name evidence="17" type="ORF">SAMN05216378_1305</name>
</gene>
<evidence type="ECO:0000256" key="5">
    <source>
        <dbReference type="ARBA" id="ARBA00022553"/>
    </source>
</evidence>
<dbReference type="InterPro" id="IPR003660">
    <property type="entry name" value="HAMP_dom"/>
</dbReference>
<dbReference type="InterPro" id="IPR005467">
    <property type="entry name" value="His_kinase_dom"/>
</dbReference>
<dbReference type="Proteomes" id="UP000198855">
    <property type="component" value="Unassembled WGS sequence"/>
</dbReference>
<dbReference type="Pfam" id="PF02518">
    <property type="entry name" value="HATPase_c"/>
    <property type="match status" value="1"/>
</dbReference>
<dbReference type="SMART" id="SM00387">
    <property type="entry name" value="HATPase_c"/>
    <property type="match status" value="1"/>
</dbReference>
<dbReference type="CDD" id="cd00082">
    <property type="entry name" value="HisKA"/>
    <property type="match status" value="1"/>
</dbReference>
<dbReference type="InterPro" id="IPR050398">
    <property type="entry name" value="HssS/ArlS-like"/>
</dbReference>
<dbReference type="GO" id="GO:0000155">
    <property type="term" value="F:phosphorelay sensor kinase activity"/>
    <property type="evidence" value="ECO:0007669"/>
    <property type="project" value="InterPro"/>
</dbReference>
<evidence type="ECO:0000256" key="9">
    <source>
        <dbReference type="ARBA" id="ARBA00022777"/>
    </source>
</evidence>
<evidence type="ECO:0000256" key="8">
    <source>
        <dbReference type="ARBA" id="ARBA00022741"/>
    </source>
</evidence>
<feature type="transmembrane region" description="Helical" evidence="14">
    <location>
        <begin position="6"/>
        <end position="28"/>
    </location>
</feature>
<evidence type="ECO:0000313" key="17">
    <source>
        <dbReference type="EMBL" id="SFD76051.1"/>
    </source>
</evidence>
<dbReference type="SUPFAM" id="SSF55874">
    <property type="entry name" value="ATPase domain of HSP90 chaperone/DNA topoisomerase II/histidine kinase"/>
    <property type="match status" value="1"/>
</dbReference>
<dbReference type="Gene3D" id="6.10.340.10">
    <property type="match status" value="1"/>
</dbReference>
<comment type="subcellular location">
    <subcellularLocation>
        <location evidence="2">Cell membrane</location>
        <topology evidence="2">Multi-pass membrane protein</topology>
    </subcellularLocation>
</comment>
<keyword evidence="9 17" id="KW-0418">Kinase</keyword>
<comment type="catalytic activity">
    <reaction evidence="1">
        <text>ATP + protein L-histidine = ADP + protein N-phospho-L-histidine.</text>
        <dbReference type="EC" id="2.7.13.3"/>
    </reaction>
</comment>
<dbReference type="PROSITE" id="PS50885">
    <property type="entry name" value="HAMP"/>
    <property type="match status" value="1"/>
</dbReference>
<sequence>MLRTLRAKFVIGFFLIFCLSFLVLNVTLKEYIRSSNRDMITSDLVELKNNSNVYVLQAFLINHFTNNDLYFGQMAEEMVGDLHRATSSDVSAYTVDGILLNSTDETMFAGRSNEDLQLALGGKTAYTITYEGSTGSVLYSYPVVIDGVKVGILRFAKDFSSLYEQTERILNILFYLALAIFLTAFLFSYMLSRHITIPLVKMTDASTEVIRGNLNIRLKFRRKDEIGRLAENFNDMIGRIDSQIAMIARDRDRLKALNEQEKRFFDNVTHELKTPLTSILGYAEIIRENGESDRVFFDKGMTHIVDESRRLHGMVLNLLEVSHRNAVMDEAALVDTGTLLRDVCDSMEIRAKRYKKRIVLELENGLVVFGQADRLRQLFINLLDNAIKYSSQMAEILVIGDRTTKAETIRFTFRNPSETLSPEQIASVFEPFHSGDRTFKEEGSVGLGLSIVKSIVDDHGGMIRLESNEGCTTVCVELPAAGKKGGINDA</sequence>
<dbReference type="InterPro" id="IPR003594">
    <property type="entry name" value="HATPase_dom"/>
</dbReference>
<name>A0A1I1UZ20_9BACL</name>
<evidence type="ECO:0000256" key="6">
    <source>
        <dbReference type="ARBA" id="ARBA00022679"/>
    </source>
</evidence>
<dbReference type="PRINTS" id="PR00344">
    <property type="entry name" value="BCTRLSENSOR"/>
</dbReference>
<dbReference type="GO" id="GO:0005886">
    <property type="term" value="C:plasma membrane"/>
    <property type="evidence" value="ECO:0007669"/>
    <property type="project" value="UniProtKB-SubCell"/>
</dbReference>
<dbReference type="SUPFAM" id="SSF158472">
    <property type="entry name" value="HAMP domain-like"/>
    <property type="match status" value="1"/>
</dbReference>
<proteinExistence type="predicted"/>
<feature type="domain" description="Histidine kinase" evidence="15">
    <location>
        <begin position="267"/>
        <end position="482"/>
    </location>
</feature>
<protein>
    <recommendedName>
        <fullName evidence="3">histidine kinase</fullName>
        <ecNumber evidence="3">2.7.13.3</ecNumber>
    </recommendedName>
</protein>